<dbReference type="AlphaFoldDB" id="A0A392S3M8"/>
<reference evidence="2 3" key="1">
    <citation type="journal article" date="2018" name="Front. Plant Sci.">
        <title>Red Clover (Trifolium pratense) and Zigzag Clover (T. medium) - A Picture of Genomic Similarities and Differences.</title>
        <authorList>
            <person name="Dluhosova J."/>
            <person name="Istvanek J."/>
            <person name="Nedelnik J."/>
            <person name="Repkova J."/>
        </authorList>
    </citation>
    <scope>NUCLEOTIDE SEQUENCE [LARGE SCALE GENOMIC DNA]</scope>
    <source>
        <strain evidence="3">cv. 10/8</strain>
        <tissue evidence="2">Leaf</tissue>
    </source>
</reference>
<accession>A0A392S3M8</accession>
<protein>
    <submittedName>
        <fullName evidence="2">Uncharacterized protein</fullName>
    </submittedName>
</protein>
<name>A0A392S3M8_9FABA</name>
<evidence type="ECO:0000313" key="3">
    <source>
        <dbReference type="Proteomes" id="UP000265520"/>
    </source>
</evidence>
<feature type="region of interest" description="Disordered" evidence="1">
    <location>
        <begin position="21"/>
        <end position="51"/>
    </location>
</feature>
<proteinExistence type="predicted"/>
<evidence type="ECO:0000313" key="2">
    <source>
        <dbReference type="EMBL" id="MCI43458.1"/>
    </source>
</evidence>
<sequence length="51" mass="5496">GIVKKARCNRLSECLDTSLGPKFQVDKQTNNSAEASSSQPPPPTLRIITPT</sequence>
<feature type="non-terminal residue" evidence="2">
    <location>
        <position position="1"/>
    </location>
</feature>
<dbReference type="EMBL" id="LXQA010317729">
    <property type="protein sequence ID" value="MCI43458.1"/>
    <property type="molecule type" value="Genomic_DNA"/>
</dbReference>
<keyword evidence="3" id="KW-1185">Reference proteome</keyword>
<comment type="caution">
    <text evidence="2">The sequence shown here is derived from an EMBL/GenBank/DDBJ whole genome shotgun (WGS) entry which is preliminary data.</text>
</comment>
<organism evidence="2 3">
    <name type="scientific">Trifolium medium</name>
    <dbReference type="NCBI Taxonomy" id="97028"/>
    <lineage>
        <taxon>Eukaryota</taxon>
        <taxon>Viridiplantae</taxon>
        <taxon>Streptophyta</taxon>
        <taxon>Embryophyta</taxon>
        <taxon>Tracheophyta</taxon>
        <taxon>Spermatophyta</taxon>
        <taxon>Magnoliopsida</taxon>
        <taxon>eudicotyledons</taxon>
        <taxon>Gunneridae</taxon>
        <taxon>Pentapetalae</taxon>
        <taxon>rosids</taxon>
        <taxon>fabids</taxon>
        <taxon>Fabales</taxon>
        <taxon>Fabaceae</taxon>
        <taxon>Papilionoideae</taxon>
        <taxon>50 kb inversion clade</taxon>
        <taxon>NPAAA clade</taxon>
        <taxon>Hologalegina</taxon>
        <taxon>IRL clade</taxon>
        <taxon>Trifolieae</taxon>
        <taxon>Trifolium</taxon>
    </lineage>
</organism>
<dbReference type="Proteomes" id="UP000265520">
    <property type="component" value="Unassembled WGS sequence"/>
</dbReference>
<evidence type="ECO:0000256" key="1">
    <source>
        <dbReference type="SAM" id="MobiDB-lite"/>
    </source>
</evidence>